<gene>
    <name evidence="1" type="ORF">HNQ51_001727</name>
</gene>
<dbReference type="EMBL" id="JACHHO010000002">
    <property type="protein sequence ID" value="MBB5204413.1"/>
    <property type="molecule type" value="Genomic_DNA"/>
</dbReference>
<dbReference type="Proteomes" id="UP000554837">
    <property type="component" value="Unassembled WGS sequence"/>
</dbReference>
<comment type="caution">
    <text evidence="1">The sequence shown here is derived from an EMBL/GenBank/DDBJ whole genome shotgun (WGS) entry which is preliminary data.</text>
</comment>
<protein>
    <submittedName>
        <fullName evidence="1">Uncharacterized protein</fullName>
    </submittedName>
</protein>
<keyword evidence="2" id="KW-1185">Reference proteome</keyword>
<name>A0A840S3W5_9BURK</name>
<reference evidence="1 2" key="1">
    <citation type="submission" date="2020-08" db="EMBL/GenBank/DDBJ databases">
        <title>Genomic Encyclopedia of Type Strains, Phase IV (KMG-IV): sequencing the most valuable type-strain genomes for metagenomic binning, comparative biology and taxonomic classification.</title>
        <authorList>
            <person name="Goeker M."/>
        </authorList>
    </citation>
    <scope>NUCLEOTIDE SEQUENCE [LARGE SCALE GENOMIC DNA]</scope>
    <source>
        <strain evidence="1 2">DSM 23958</strain>
    </source>
</reference>
<dbReference type="AlphaFoldDB" id="A0A840S3W5"/>
<dbReference type="RefSeq" id="WP_138855906.1">
    <property type="nucleotide sequence ID" value="NZ_CP040709.1"/>
</dbReference>
<proteinExistence type="predicted"/>
<dbReference type="OrthoDB" id="8812904at2"/>
<sequence>MSGIAAAKAGMGYQAATERPRCANCLYSAQEYVDRMPPYDRSGLRCRRGGYLVTAYAVCSQYQAKSPTKKEAA</sequence>
<accession>A0A840S3W5</accession>
<evidence type="ECO:0000313" key="1">
    <source>
        <dbReference type="EMBL" id="MBB5204413.1"/>
    </source>
</evidence>
<organism evidence="1 2">
    <name type="scientific">Inhella inkyongensis</name>
    <dbReference type="NCBI Taxonomy" id="392593"/>
    <lineage>
        <taxon>Bacteria</taxon>
        <taxon>Pseudomonadati</taxon>
        <taxon>Pseudomonadota</taxon>
        <taxon>Betaproteobacteria</taxon>
        <taxon>Burkholderiales</taxon>
        <taxon>Sphaerotilaceae</taxon>
        <taxon>Inhella</taxon>
    </lineage>
</organism>
<evidence type="ECO:0000313" key="2">
    <source>
        <dbReference type="Proteomes" id="UP000554837"/>
    </source>
</evidence>